<dbReference type="STRING" id="1616.IV73_GL001162"/>
<dbReference type="PATRIC" id="fig|1616.3.peg.1195"/>
<dbReference type="RefSeq" id="WP_057756132.1">
    <property type="nucleotide sequence ID" value="NZ_JQBP01000006.1"/>
</dbReference>
<proteinExistence type="predicted"/>
<dbReference type="OrthoDB" id="2141503at2"/>
<sequence length="186" mass="21579">MNNLQVVREFFQLSLKQVSEALGWDADELQALEAGAIAKPLTWQALAEYYAEQFHVPAIDEQQVEPIHFRLSVDYLMNVGLTMNDLVAFKWYFENTRAELGNFYVALYEPGTAQITQKFTDLSAVLEQFAGYILLNHAGSMNNFINERDHDHVSEWRLILFKRDHLVVDVTDQLVYFEELVNRTVM</sequence>
<evidence type="ECO:0000313" key="2">
    <source>
        <dbReference type="Proteomes" id="UP000051655"/>
    </source>
</evidence>
<protein>
    <submittedName>
        <fullName evidence="1">Uncharacterized protein</fullName>
    </submittedName>
</protein>
<dbReference type="AlphaFoldDB" id="A0A0R2JBT6"/>
<keyword evidence="2" id="KW-1185">Reference proteome</keyword>
<name>A0A0R2JBT6_9LACO</name>
<dbReference type="EMBL" id="JQBP01000006">
    <property type="protein sequence ID" value="KRN74754.1"/>
    <property type="molecule type" value="Genomic_DNA"/>
</dbReference>
<dbReference type="Proteomes" id="UP000051655">
    <property type="component" value="Unassembled WGS sequence"/>
</dbReference>
<gene>
    <name evidence="1" type="ORF">IV73_GL001162</name>
</gene>
<evidence type="ECO:0000313" key="1">
    <source>
        <dbReference type="EMBL" id="KRN74754.1"/>
    </source>
</evidence>
<accession>A0A0R2JBT6</accession>
<reference evidence="1 2" key="1">
    <citation type="journal article" date="2015" name="Genome Announc.">
        <title>Expanding the biotechnology potential of lactobacilli through comparative genomics of 213 strains and associated genera.</title>
        <authorList>
            <person name="Sun Z."/>
            <person name="Harris H.M."/>
            <person name="McCann A."/>
            <person name="Guo C."/>
            <person name="Argimon S."/>
            <person name="Zhang W."/>
            <person name="Yang X."/>
            <person name="Jeffery I.B."/>
            <person name="Cooney J.C."/>
            <person name="Kagawa T.F."/>
            <person name="Liu W."/>
            <person name="Song Y."/>
            <person name="Salvetti E."/>
            <person name="Wrobel A."/>
            <person name="Rasinkangas P."/>
            <person name="Parkhill J."/>
            <person name="Rea M.C."/>
            <person name="O'Sullivan O."/>
            <person name="Ritari J."/>
            <person name="Douillard F.P."/>
            <person name="Paul Ross R."/>
            <person name="Yang R."/>
            <person name="Briner A.E."/>
            <person name="Felis G.E."/>
            <person name="de Vos W.M."/>
            <person name="Barrangou R."/>
            <person name="Klaenhammer T.R."/>
            <person name="Caufield P.W."/>
            <person name="Cui Y."/>
            <person name="Zhang H."/>
            <person name="O'Toole P.W."/>
        </authorList>
    </citation>
    <scope>NUCLEOTIDE SEQUENCE [LARGE SCALE GENOMIC DNA]</scope>
    <source>
        <strain evidence="1 2">DSM 20593</strain>
    </source>
</reference>
<comment type="caution">
    <text evidence="1">The sequence shown here is derived from an EMBL/GenBank/DDBJ whole genome shotgun (WGS) entry which is preliminary data.</text>
</comment>
<organism evidence="1 2">
    <name type="scientific">Weissella kandleri</name>
    <dbReference type="NCBI Taxonomy" id="1616"/>
    <lineage>
        <taxon>Bacteria</taxon>
        <taxon>Bacillati</taxon>
        <taxon>Bacillota</taxon>
        <taxon>Bacilli</taxon>
        <taxon>Lactobacillales</taxon>
        <taxon>Lactobacillaceae</taxon>
        <taxon>Weissella</taxon>
    </lineage>
</organism>